<dbReference type="PRINTS" id="PR00099">
    <property type="entry name" value="CPSGATASE"/>
</dbReference>
<dbReference type="InterPro" id="IPR029062">
    <property type="entry name" value="Class_I_gatase-like"/>
</dbReference>
<keyword evidence="4" id="KW-1185">Reference proteome</keyword>
<dbReference type="KEGG" id="pmai:CF386_02630"/>
<dbReference type="PROSITE" id="PS51273">
    <property type="entry name" value="GATASE_TYPE_1"/>
    <property type="match status" value="1"/>
</dbReference>
<dbReference type="Proteomes" id="UP000242175">
    <property type="component" value="Chromosome large"/>
</dbReference>
<name>A0A220VCF7_9GAMM</name>
<organism evidence="3 4">
    <name type="scientific">Paraphotobacterium marinum</name>
    <dbReference type="NCBI Taxonomy" id="1755811"/>
    <lineage>
        <taxon>Bacteria</taxon>
        <taxon>Pseudomonadati</taxon>
        <taxon>Pseudomonadota</taxon>
        <taxon>Gammaproteobacteria</taxon>
        <taxon>Vibrionales</taxon>
        <taxon>Vibrionaceae</taxon>
        <taxon>Paraphotobacterium</taxon>
    </lineage>
</organism>
<dbReference type="FunFam" id="3.40.50.880:FF:000003">
    <property type="entry name" value="Anthranilate synthase component II"/>
    <property type="match status" value="1"/>
</dbReference>
<reference evidence="3 4" key="1">
    <citation type="journal article" date="2016" name="Int. J. Syst. Evol. Microbiol.">
        <title>Paraphotobacterium marinum gen. nov., sp. nov., a member of the family Vibrionaceae, isolated from surface seawater.</title>
        <authorList>
            <person name="Huang Z."/>
            <person name="Dong C."/>
            <person name="Shao Z."/>
        </authorList>
    </citation>
    <scope>NUCLEOTIDE SEQUENCE [LARGE SCALE GENOMIC DNA]</scope>
    <source>
        <strain evidence="3 4">NSCS20N07D</strain>
    </source>
</reference>
<dbReference type="EC" id="4.1.3.27" evidence="3"/>
<dbReference type="Gene3D" id="3.40.50.880">
    <property type="match status" value="1"/>
</dbReference>
<dbReference type="InterPro" id="IPR050472">
    <property type="entry name" value="Anth_synth/Amidotransfase"/>
</dbReference>
<evidence type="ECO:0000256" key="1">
    <source>
        <dbReference type="ARBA" id="ARBA00022962"/>
    </source>
</evidence>
<sequence length="192" mass="21420">MILIIDNYDSFTYNIYQYICELGYIVEVHKNDRITIPDIKRLDPSHIIISPGPGRPEDSGISVEVIKKLSGLIPILGVCLGHQVIGHVFGADIINADDIMHGKISVIEHDSKGVFDGLKTHLKVVRYHSLVIDEHSLSEDFVITAWTKSSLGRKVIMGISHKSLPIEGVQFHPESIMSEEGLNLLNNFIKKV</sequence>
<proteinExistence type="predicted"/>
<feature type="domain" description="Glutamine amidotransferase" evidence="2">
    <location>
        <begin position="3"/>
        <end position="191"/>
    </location>
</feature>
<keyword evidence="1" id="KW-0315">Glutamine amidotransferase</keyword>
<evidence type="ECO:0000259" key="2">
    <source>
        <dbReference type="Pfam" id="PF00117"/>
    </source>
</evidence>
<dbReference type="PANTHER" id="PTHR43418">
    <property type="entry name" value="MULTIFUNCTIONAL TRYPTOPHAN BIOSYNTHESIS PROTEIN-RELATED"/>
    <property type="match status" value="1"/>
</dbReference>
<dbReference type="PRINTS" id="PR00096">
    <property type="entry name" value="GATASE"/>
</dbReference>
<dbReference type="PRINTS" id="PR00097">
    <property type="entry name" value="ANTSNTHASEII"/>
</dbReference>
<dbReference type="Pfam" id="PF00117">
    <property type="entry name" value="GATase"/>
    <property type="match status" value="1"/>
</dbReference>
<dbReference type="InterPro" id="IPR017926">
    <property type="entry name" value="GATASE"/>
</dbReference>
<dbReference type="PANTHER" id="PTHR43418:SF4">
    <property type="entry name" value="MULTIFUNCTIONAL TRYPTOPHAN BIOSYNTHESIS PROTEIN"/>
    <property type="match status" value="1"/>
</dbReference>
<dbReference type="SUPFAM" id="SSF52317">
    <property type="entry name" value="Class I glutamine amidotransferase-like"/>
    <property type="match status" value="1"/>
</dbReference>
<evidence type="ECO:0000313" key="3">
    <source>
        <dbReference type="EMBL" id="ASK78019.1"/>
    </source>
</evidence>
<dbReference type="NCBIfam" id="TIGR00566">
    <property type="entry name" value="trpG_papA"/>
    <property type="match status" value="1"/>
</dbReference>
<dbReference type="GO" id="GO:0000162">
    <property type="term" value="P:L-tryptophan biosynthetic process"/>
    <property type="evidence" value="ECO:0007669"/>
    <property type="project" value="TreeGrafter"/>
</dbReference>
<evidence type="ECO:0000313" key="4">
    <source>
        <dbReference type="Proteomes" id="UP000242175"/>
    </source>
</evidence>
<accession>A0A220VCF7</accession>
<dbReference type="GO" id="GO:0004049">
    <property type="term" value="F:anthranilate synthase activity"/>
    <property type="evidence" value="ECO:0007669"/>
    <property type="project" value="UniProtKB-EC"/>
</dbReference>
<dbReference type="CDD" id="cd01743">
    <property type="entry name" value="GATase1_Anthranilate_Synthase"/>
    <property type="match status" value="1"/>
</dbReference>
<protein>
    <submittedName>
        <fullName evidence="3">Anthranilate/aminodeoxychorismate synthase component II</fullName>
        <ecNumber evidence="3">4.1.3.27</ecNumber>
    </submittedName>
</protein>
<dbReference type="EMBL" id="CP022355">
    <property type="protein sequence ID" value="ASK78019.1"/>
    <property type="molecule type" value="Genomic_DNA"/>
</dbReference>
<dbReference type="AlphaFoldDB" id="A0A220VCF7"/>
<dbReference type="GO" id="GO:0005829">
    <property type="term" value="C:cytosol"/>
    <property type="evidence" value="ECO:0007669"/>
    <property type="project" value="TreeGrafter"/>
</dbReference>
<keyword evidence="3" id="KW-0456">Lyase</keyword>
<dbReference type="InterPro" id="IPR006221">
    <property type="entry name" value="TrpG/PapA_dom"/>
</dbReference>
<gene>
    <name evidence="3" type="ORF">CF386_02630</name>
</gene>
<dbReference type="RefSeq" id="WP_089072929.1">
    <property type="nucleotide sequence ID" value="NZ_CBCSAM010000009.1"/>
</dbReference>
<dbReference type="OrthoDB" id="9786812at2"/>